<accession>A0ABR5K4I7</accession>
<dbReference type="Pfam" id="PF08889">
    <property type="entry name" value="WbqC"/>
    <property type="match status" value="1"/>
</dbReference>
<reference evidence="2" key="1">
    <citation type="submission" date="2015-07" db="EMBL/GenBank/DDBJ databases">
        <title>Fjat-14205 dsm 2895.</title>
        <authorList>
            <person name="Liu B."/>
            <person name="Wang J."/>
            <person name="Zhu Y."/>
            <person name="Liu G."/>
            <person name="Chen Q."/>
            <person name="Chen Z."/>
            <person name="Lan J."/>
            <person name="Che J."/>
            <person name="Ge C."/>
            <person name="Shi H."/>
            <person name="Pan Z."/>
            <person name="Liu X."/>
        </authorList>
    </citation>
    <scope>NUCLEOTIDE SEQUENCE [LARGE SCALE GENOMIC DNA]</scope>
    <source>
        <strain evidence="2">DSM 25560</strain>
    </source>
</reference>
<name>A0ABR5K4I7_9BACI</name>
<evidence type="ECO:0000313" key="1">
    <source>
        <dbReference type="EMBL" id="KOS69857.1"/>
    </source>
</evidence>
<dbReference type="RefSeq" id="WP_053584710.1">
    <property type="nucleotide sequence ID" value="NZ_LGRV01000003.1"/>
</dbReference>
<dbReference type="InterPro" id="IPR014985">
    <property type="entry name" value="WbqC"/>
</dbReference>
<evidence type="ECO:0000313" key="2">
    <source>
        <dbReference type="Proteomes" id="UP000050668"/>
    </source>
</evidence>
<comment type="caution">
    <text evidence="1">The sequence shown here is derived from an EMBL/GenBank/DDBJ whole genome shotgun (WGS) entry which is preliminary data.</text>
</comment>
<dbReference type="EMBL" id="LGRV01000003">
    <property type="protein sequence ID" value="KOS69857.1"/>
    <property type="molecule type" value="Genomic_DNA"/>
</dbReference>
<sequence>MRVAIMQPYFFPYIGYFSLLQAADMFVILDTVQFQRKSWMTRNKIISLKGDSTYIKLPVKKAPLDTLINQIDINNEVDWKTTLFNQLLVYKKAPFYTETMDIVKNIINADTNKLVDINKNILLEIINYLKLDCKIVVFSEMGLKVEEVNNADEWALNITKALNAEEYINPPGGVTFFNKQKYKDSDIDLKFIKNNLKQYKQYHLDFVPGLSIIDVMMFNSIEEIHKMLADYEEIQ</sequence>
<organism evidence="1 2">
    <name type="scientific">Lysinibacillus contaminans</name>
    <dbReference type="NCBI Taxonomy" id="1293441"/>
    <lineage>
        <taxon>Bacteria</taxon>
        <taxon>Bacillati</taxon>
        <taxon>Bacillota</taxon>
        <taxon>Bacilli</taxon>
        <taxon>Bacillales</taxon>
        <taxon>Bacillaceae</taxon>
        <taxon>Lysinibacillus</taxon>
    </lineage>
</organism>
<protein>
    <recommendedName>
        <fullName evidence="3">Glycine transferase</fullName>
    </recommendedName>
</protein>
<evidence type="ECO:0008006" key="3">
    <source>
        <dbReference type="Google" id="ProtNLM"/>
    </source>
</evidence>
<dbReference type="Proteomes" id="UP000050668">
    <property type="component" value="Unassembled WGS sequence"/>
</dbReference>
<keyword evidence="2" id="KW-1185">Reference proteome</keyword>
<proteinExistence type="predicted"/>
<gene>
    <name evidence="1" type="ORF">AEA09_12940</name>
</gene>